<protein>
    <submittedName>
        <fullName evidence="1">DUF4926 domain-containing protein</fullName>
    </submittedName>
</protein>
<dbReference type="RefSeq" id="WP_169247102.1">
    <property type="nucleotide sequence ID" value="NZ_SPMZ01000002.1"/>
</dbReference>
<accession>A0ABX1TI51</accession>
<name>A0ABX1TI51_9GAMM</name>
<evidence type="ECO:0000313" key="2">
    <source>
        <dbReference type="Proteomes" id="UP000760480"/>
    </source>
</evidence>
<keyword evidence="2" id="KW-1185">Reference proteome</keyword>
<dbReference type="InterPro" id="IPR032568">
    <property type="entry name" value="DUF4926"/>
</dbReference>
<comment type="caution">
    <text evidence="1">The sequence shown here is derived from an EMBL/GenBank/DDBJ whole genome shotgun (WGS) entry which is preliminary data.</text>
</comment>
<gene>
    <name evidence="1" type="ORF">E4P82_00710</name>
</gene>
<reference evidence="1 2" key="1">
    <citation type="submission" date="2019-03" db="EMBL/GenBank/DDBJ databases">
        <title>Metabolic reconstructions from genomes of highly enriched 'Candidatus Accumulibacter' and 'Candidatus Competibacter' bioreactor populations.</title>
        <authorList>
            <person name="Annavajhala M.K."/>
            <person name="Welles L."/>
            <person name="Abbas B."/>
            <person name="Sorokin D."/>
            <person name="Park H."/>
            <person name="Van Loosdrecht M."/>
            <person name="Chandran K."/>
        </authorList>
    </citation>
    <scope>NUCLEOTIDE SEQUENCE [LARGE SCALE GENOMIC DNA]</scope>
    <source>
        <strain evidence="1 2">SBR_G</strain>
    </source>
</reference>
<sequence length="81" mass="8861">MNDAIHLLDVVALTADIPEYDLHRGQVGTVVDILADGQAFEVEFSDRQGHTYESVGLHPDQLMVLHFEPASPPAKPEVEPA</sequence>
<dbReference type="Pfam" id="PF16277">
    <property type="entry name" value="DUF4926"/>
    <property type="match status" value="1"/>
</dbReference>
<evidence type="ECO:0000313" key="1">
    <source>
        <dbReference type="EMBL" id="NMQ17853.1"/>
    </source>
</evidence>
<dbReference type="EMBL" id="SPMZ01000002">
    <property type="protein sequence ID" value="NMQ17853.1"/>
    <property type="molecule type" value="Genomic_DNA"/>
</dbReference>
<organism evidence="1 2">
    <name type="scientific">Candidatus Competibacter phosphatis</name>
    <dbReference type="NCBI Taxonomy" id="221280"/>
    <lineage>
        <taxon>Bacteria</taxon>
        <taxon>Pseudomonadati</taxon>
        <taxon>Pseudomonadota</taxon>
        <taxon>Gammaproteobacteria</taxon>
        <taxon>Candidatus Competibacteraceae</taxon>
        <taxon>Candidatus Competibacter</taxon>
    </lineage>
</organism>
<dbReference type="Proteomes" id="UP000760480">
    <property type="component" value="Unassembled WGS sequence"/>
</dbReference>
<proteinExistence type="predicted"/>